<feature type="transmembrane region" description="Helical" evidence="2">
    <location>
        <begin position="1980"/>
        <end position="2001"/>
    </location>
</feature>
<dbReference type="PANTHER" id="PTHR31600:SF2">
    <property type="entry name" value="GAMETE ENRICHED GENE 10 PROTEIN-RELATED"/>
    <property type="match status" value="1"/>
</dbReference>
<dbReference type="PANTHER" id="PTHR31600">
    <property type="entry name" value="TINY MACROCYSTS PROTEIN B-RELATED"/>
    <property type="match status" value="1"/>
</dbReference>
<organism evidence="3 4">
    <name type="scientific">Tetrahymena thermophila (strain SB210)</name>
    <dbReference type="NCBI Taxonomy" id="312017"/>
    <lineage>
        <taxon>Eukaryota</taxon>
        <taxon>Sar</taxon>
        <taxon>Alveolata</taxon>
        <taxon>Ciliophora</taxon>
        <taxon>Intramacronucleata</taxon>
        <taxon>Oligohymenophorea</taxon>
        <taxon>Hymenostomatida</taxon>
        <taxon>Tetrahymenina</taxon>
        <taxon>Tetrahymenidae</taxon>
        <taxon>Tetrahymena</taxon>
    </lineage>
</organism>
<gene>
    <name evidence="3" type="ORF">TTHERM_00497460</name>
</gene>
<feature type="region of interest" description="Disordered" evidence="1">
    <location>
        <begin position="1566"/>
        <end position="1620"/>
    </location>
</feature>
<keyword evidence="2" id="KW-1133">Transmembrane helix</keyword>
<keyword evidence="4" id="KW-1185">Reference proteome</keyword>
<accession>I7MJZ8</accession>
<name>I7MJZ8_TETTS</name>
<reference evidence="4" key="1">
    <citation type="journal article" date="2006" name="PLoS Biol.">
        <title>Macronuclear genome sequence of the ciliate Tetrahymena thermophila, a model eukaryote.</title>
        <authorList>
            <person name="Eisen J.A."/>
            <person name="Coyne R.S."/>
            <person name="Wu M."/>
            <person name="Wu D."/>
            <person name="Thiagarajan M."/>
            <person name="Wortman J.R."/>
            <person name="Badger J.H."/>
            <person name="Ren Q."/>
            <person name="Amedeo P."/>
            <person name="Jones K.M."/>
            <person name="Tallon L.J."/>
            <person name="Delcher A.L."/>
            <person name="Salzberg S.L."/>
            <person name="Silva J.C."/>
            <person name="Haas B.J."/>
            <person name="Majoros W.H."/>
            <person name="Farzad M."/>
            <person name="Carlton J.M."/>
            <person name="Smith R.K. Jr."/>
            <person name="Garg J."/>
            <person name="Pearlman R.E."/>
            <person name="Karrer K.M."/>
            <person name="Sun L."/>
            <person name="Manning G."/>
            <person name="Elde N.C."/>
            <person name="Turkewitz A.P."/>
            <person name="Asai D.J."/>
            <person name="Wilkes D.E."/>
            <person name="Wang Y."/>
            <person name="Cai H."/>
            <person name="Collins K."/>
            <person name="Stewart B.A."/>
            <person name="Lee S.R."/>
            <person name="Wilamowska K."/>
            <person name="Weinberg Z."/>
            <person name="Ruzzo W.L."/>
            <person name="Wloga D."/>
            <person name="Gaertig J."/>
            <person name="Frankel J."/>
            <person name="Tsao C.-C."/>
            <person name="Gorovsky M.A."/>
            <person name="Keeling P.J."/>
            <person name="Waller R.F."/>
            <person name="Patron N.J."/>
            <person name="Cherry J.M."/>
            <person name="Stover N.A."/>
            <person name="Krieger C.J."/>
            <person name="del Toro C."/>
            <person name="Ryder H.F."/>
            <person name="Williamson S.C."/>
            <person name="Barbeau R.A."/>
            <person name="Hamilton E.P."/>
            <person name="Orias E."/>
        </authorList>
    </citation>
    <scope>NUCLEOTIDE SEQUENCE [LARGE SCALE GENOMIC DNA]</scope>
    <source>
        <strain evidence="4">SB210</strain>
    </source>
</reference>
<feature type="compositionally biased region" description="Basic and acidic residues" evidence="1">
    <location>
        <begin position="1165"/>
        <end position="1177"/>
    </location>
</feature>
<evidence type="ECO:0000256" key="1">
    <source>
        <dbReference type="SAM" id="MobiDB-lite"/>
    </source>
</evidence>
<keyword evidence="2" id="KW-0472">Membrane</keyword>
<feature type="transmembrane region" description="Helical" evidence="2">
    <location>
        <begin position="1447"/>
        <end position="1469"/>
    </location>
</feature>
<feature type="region of interest" description="Disordered" evidence="1">
    <location>
        <begin position="886"/>
        <end position="906"/>
    </location>
</feature>
<feature type="compositionally biased region" description="Acidic residues" evidence="1">
    <location>
        <begin position="1134"/>
        <end position="1148"/>
    </location>
</feature>
<feature type="compositionally biased region" description="Low complexity" evidence="1">
    <location>
        <begin position="1155"/>
        <end position="1164"/>
    </location>
</feature>
<dbReference type="EMBL" id="GG662212">
    <property type="protein sequence ID" value="EAS07693.2"/>
    <property type="molecule type" value="Genomic_DNA"/>
</dbReference>
<sequence>MYYFIISIYNRKYEFILKTMAILTSKKQFNGLDKEDIQACAFYFDFFIEQFMEICTTSLFNENSKFKVFQFLRSHIENCEHQSCHCKERYFQKLIEVDNDRTKQSIKKKRIYEDFDFNELSKFIESIFKIFINTNQTIDSLTREHLTLKYISYINKYLNNPKKSYFELKILKKSEKNKNSQNTNSFYFSLIEKIFSNQLFEKLQNQFYQIQKQTKHYNQAEEAIKKQRKTNFDIGISANFIIKLDPKIVYTVDEIVNSILPKILDVAENKYKFWRNFTEIGFKKLESMRQDLLKTINLLDKNQNYIDQQLEKLHSGYMWTQSINFLRLMQLIDIILHNNITLAQKRQTQILEIQSKELAKGNESHENKKGEANIDFQSNIKQLNNELICIVTSISQENIGKLLLKSESLHKFFGFKSKQDFALIDNIKQLMPNFIACQHDYFVQKFFEYEEAYSGIPKQQAQKANLQPGINLINGKTRTFVQNYKGFIFPVQIQIDIPLTLNQNQFIFISTLLKLQSKQEYVLFNQEGQILGLSETILNLLFRQAKKVPNCMQALSQLNFHSIFYGLISALSEKKDFIQKFIQSPISTFYNRQDISDQDTVGEILLEENSKASIELFADPLSVHNQLDQFLKRQVYLKKSLNNIQKNNVESSPFSKDSSQFVESNKNLQTNSRQKMFRSIKTFINHKENIQAQFKYDLLDQNIQVSVNEFFSKRFQSLQSLKSTYFKQYADTSSKGTRNSIQTNTFRPKNQEIKFLQFEYNLYQCCFPIYLNQLFSKTNNQVSENFQKSFYFKLCIKKIQVVAKEQIDRQLQTSNSLAKSTYLQSFNNYMSVEYSRTGFDSYKTVKSIGQKQQNYKLGRTTETSMLDSQNSKASFTTDNDYNMQKSFTNNQSPYYAQDKSPSKNFQAKRLSPDNFNQNFYLQQDQISSLKPIQEEYIESYQGLFPTESDKQICSDQLKKRFDQHDQMNLEKSTRKNQKQQILKQNSTLNFKSGSLQNIKPPNNEVKSAIDSFQLVQARVDNPSNIQNNTDDIDSNNLNKNVENDIESKFNIQSNFQNDIRKIDSEDHVARDSFQKESLLDGEENNNSMVSIKQEQSYKSNHNIHDRGQKQLFKSLYTVVAADLVSIDNQRERVDEQDENEEEEEELDEEQKITASLNSSKSSNQSEKEDQADIGDFKNEKQIEKSSKKLKIKTIFKKMQKFGKHSVKIKSTHHEIKLNKNLNHRNSNTNSGIIYIKDLLSNTKMPKIVNQYFTQFILLFLFLFISIFTSENIITTDITQLENQLQILNLPRQFNENYNMLLYSYYLNLQLTMGVIDANNIEYPIQNLIESYLKTGLSAYSSLMLNNQNFIINIIQEFQNSEQINQTLIYDFYSANLQTALQINTAYAIQISGLQAYQIQKNEIEFAQKNSFLYFRKNALLNTKFLLNIVDCSKNLAFSLFTSLNQKVIYITLICIVFVAIICLISIPIIKQNKKYEQLILSTFCQLKIYQGRNEYERLQYFVNQFDYIKNSVKNLDEFQENLLILYNNTDLSFQKMHDKKHTENQQEQNYNNQLFNIINSKIKQERQKSQINQEGEGFDQNKQITQDNYPFNRSKTNSKTLDVNQQKSRNNENEKDASNNSLSKEYYNNHLNLSQSSFAKNFLGKSLQKDVILQNQSQEQFKLNHSFNNSNMSFGINQQKKNFIKQDDETTNIKSADKQNNCKQLNSRRVNQNETKILGQQKKNLKQDFLLQRQIDDYYLPIIKQLILLFIIFFLIGLFYVVLTIMVLQQNSGMISPINVNYSAIQLHFIAANLIVFCNFVAYDQYLKDNNTLFSQIYNTIIADIPDLKDQINQYIISIPKYESQLLNQILELSFYSQSQIDNLLQILKGNICPIVNSLGNILTAQLDCSSNTSTNYFQQGTLGAIESMKTLIGQYEQTIFSQNIPNKIDMYSFLNSSLHTEYFIKGFDLLIKVFSDLSQQINNTNIQIITDFSNFVKQYFYIFGILLIVIIFIIIVQNIYQIKNDINGLRQSLKIIPQEYFNDDKIIQILKKINSL</sequence>
<feature type="transmembrane region" description="Helical" evidence="2">
    <location>
        <begin position="1746"/>
        <end position="1768"/>
    </location>
</feature>
<feature type="compositionally biased region" description="Polar residues" evidence="1">
    <location>
        <begin position="1580"/>
        <end position="1608"/>
    </location>
</feature>
<dbReference type="KEGG" id="tet:TTHERM_00497460"/>
<protein>
    <submittedName>
        <fullName evidence="3">Transmembrane protein, putative</fullName>
    </submittedName>
</protein>
<feature type="transmembrane region" description="Helical" evidence="2">
    <location>
        <begin position="1780"/>
        <end position="1803"/>
    </location>
</feature>
<dbReference type="InterPro" id="IPR052994">
    <property type="entry name" value="Tiny_macrocysts_regulators"/>
</dbReference>
<evidence type="ECO:0000313" key="4">
    <source>
        <dbReference type="Proteomes" id="UP000009168"/>
    </source>
</evidence>
<dbReference type="InParanoid" id="I7MJZ8"/>
<keyword evidence="2 3" id="KW-0812">Transmembrane</keyword>
<evidence type="ECO:0000313" key="3">
    <source>
        <dbReference type="EMBL" id="EAS07693.2"/>
    </source>
</evidence>
<dbReference type="GeneID" id="7838419"/>
<dbReference type="Proteomes" id="UP000009168">
    <property type="component" value="Unassembled WGS sequence"/>
</dbReference>
<evidence type="ECO:0000256" key="2">
    <source>
        <dbReference type="SAM" id="Phobius"/>
    </source>
</evidence>
<feature type="region of interest" description="Disordered" evidence="1">
    <location>
        <begin position="1129"/>
        <end position="1177"/>
    </location>
</feature>
<proteinExistence type="predicted"/>
<dbReference type="RefSeq" id="XP_001027935.2">
    <property type="nucleotide sequence ID" value="XM_001027935.2"/>
</dbReference>